<dbReference type="AlphaFoldDB" id="A0AAU0N3P2"/>
<evidence type="ECO:0000256" key="1">
    <source>
        <dbReference type="SAM" id="SignalP"/>
    </source>
</evidence>
<protein>
    <submittedName>
        <fullName evidence="2">DUF411 domain-containing protein</fullName>
    </submittedName>
</protein>
<feature type="signal peptide" evidence="1">
    <location>
        <begin position="1"/>
        <end position="22"/>
    </location>
</feature>
<dbReference type="Pfam" id="PF04214">
    <property type="entry name" value="DUF411"/>
    <property type="match status" value="1"/>
</dbReference>
<reference evidence="2 3" key="1">
    <citation type="submission" date="2023-10" db="EMBL/GenBank/DDBJ databases">
        <title>Description of Microbulbifer bruguierae sp. nov., isolated from the sediments of mangrove plant Bruguiera sexangula and comparative genomic analyses of the genus Microbulbifer.</title>
        <authorList>
            <person name="Long M."/>
        </authorList>
    </citation>
    <scope>NUCLEOTIDE SEQUENCE [LARGE SCALE GENOMIC DNA]</scope>
    <source>
        <strain evidence="2 3">SPO729</strain>
    </source>
</reference>
<name>A0AAU0N3P2_9GAMM</name>
<dbReference type="KEGG" id="mpaf:R5R33_07155"/>
<organism evidence="2 3">
    <name type="scientific">Microbulbifer pacificus</name>
    <dbReference type="NCBI Taxonomy" id="407164"/>
    <lineage>
        <taxon>Bacteria</taxon>
        <taxon>Pseudomonadati</taxon>
        <taxon>Pseudomonadota</taxon>
        <taxon>Gammaproteobacteria</taxon>
        <taxon>Cellvibrionales</taxon>
        <taxon>Microbulbiferaceae</taxon>
        <taxon>Microbulbifer</taxon>
    </lineage>
</organism>
<feature type="chain" id="PRO_5043894166" evidence="1">
    <location>
        <begin position="23"/>
        <end position="178"/>
    </location>
</feature>
<keyword evidence="3" id="KW-1185">Reference proteome</keyword>
<proteinExistence type="predicted"/>
<evidence type="ECO:0000313" key="3">
    <source>
        <dbReference type="Proteomes" id="UP001302477"/>
    </source>
</evidence>
<dbReference type="EMBL" id="CP137555">
    <property type="protein sequence ID" value="WOX06904.1"/>
    <property type="molecule type" value="Genomic_DNA"/>
</dbReference>
<gene>
    <name evidence="2" type="ORF">R5R33_07155</name>
</gene>
<dbReference type="PROSITE" id="PS51257">
    <property type="entry name" value="PROKAR_LIPOPROTEIN"/>
    <property type="match status" value="1"/>
</dbReference>
<dbReference type="RefSeq" id="WP_318955339.1">
    <property type="nucleotide sequence ID" value="NZ_CP137555.1"/>
</dbReference>
<sequence length="178" mass="18928">MKRNVFLGSLAIAVLMTLTACAKADHDHATDDDNGQAATVSAPAASASALTTYKSAACGCCKLWVEHAGKHGFDVDAQNVDDLNAVKEKYRIAPEFQSCHTSVSPSGYVFEGHVPAKLIRQFLQNPPAGARGLAVPAMPLGSPGMEVGDRFTPYKVLLLHNDGSTSVYASIDHLEHQH</sequence>
<accession>A0AAU0N3P2</accession>
<keyword evidence="1" id="KW-0732">Signal</keyword>
<dbReference type="Proteomes" id="UP001302477">
    <property type="component" value="Chromosome"/>
</dbReference>
<evidence type="ECO:0000313" key="2">
    <source>
        <dbReference type="EMBL" id="WOX06904.1"/>
    </source>
</evidence>
<dbReference type="InterPro" id="IPR007332">
    <property type="entry name" value="DUF411"/>
</dbReference>